<dbReference type="AlphaFoldDB" id="A0A6N9TS29"/>
<feature type="transmembrane region" description="Helical" evidence="1">
    <location>
        <begin position="225"/>
        <end position="245"/>
    </location>
</feature>
<evidence type="ECO:0000313" key="3">
    <source>
        <dbReference type="Proteomes" id="UP000469346"/>
    </source>
</evidence>
<dbReference type="PANTHER" id="PTHR38139">
    <property type="entry name" value="GATE DOMAIN-CONTAINING PROTEIN"/>
    <property type="match status" value="1"/>
</dbReference>
<feature type="transmembrane region" description="Helical" evidence="1">
    <location>
        <begin position="12"/>
        <end position="33"/>
    </location>
</feature>
<keyword evidence="1" id="KW-0472">Membrane</keyword>
<comment type="caution">
    <text evidence="2">The sequence shown here is derived from an EMBL/GenBank/DDBJ whole genome shotgun (WGS) entry which is preliminary data.</text>
</comment>
<gene>
    <name evidence="2" type="ORF">G3N55_06875</name>
</gene>
<feature type="transmembrane region" description="Helical" evidence="1">
    <location>
        <begin position="149"/>
        <end position="171"/>
    </location>
</feature>
<evidence type="ECO:0000256" key="1">
    <source>
        <dbReference type="SAM" id="Phobius"/>
    </source>
</evidence>
<accession>A0A6N9TS29</accession>
<feature type="transmembrane region" description="Helical" evidence="1">
    <location>
        <begin position="265"/>
        <end position="288"/>
    </location>
</feature>
<keyword evidence="1" id="KW-0812">Transmembrane</keyword>
<sequence length="358" mass="37810">MRSSRPPSTEPYRRLAAAAVAVAAVAGAAWLLVRAPGVDAEMLLRRVAWPLARLTGIMALTLAASAVLEGYGWSAAVARFTAPLMRLGNLGHAAGEAYTAAFLSGVAGSTLLQNAYEEGRIGRRELILAVLMNHGLPSYVLHLPPTLAVILPLAGSAGLVYVGLTFAAALIRTFGVLLAGRLLLPRPAAGGAAPAPGQGPGHGRGDHRRVRRLLHRYLLHRLRRITLYTVPIYMLVVAAQQWGVFRWLQAAAARHFTAGLIPVEGVSVVVFSVVAEFAAGAAAAGAMLREGILTRPETVLALLLGNVIATPLRALRHQLAHYLGVFRPGRGIFLLALGQAIRVASVLAVGLAYYLATR</sequence>
<proteinExistence type="predicted"/>
<dbReference type="EMBL" id="JAAGRR010000066">
    <property type="protein sequence ID" value="NDY42564.1"/>
    <property type="molecule type" value="Genomic_DNA"/>
</dbReference>
<organism evidence="2 3">
    <name type="scientific">Dissulfurirhabdus thermomarina</name>
    <dbReference type="NCBI Taxonomy" id="1765737"/>
    <lineage>
        <taxon>Bacteria</taxon>
        <taxon>Deltaproteobacteria</taxon>
        <taxon>Dissulfurirhabdaceae</taxon>
        <taxon>Dissulfurirhabdus</taxon>
    </lineage>
</organism>
<feature type="transmembrane region" description="Helical" evidence="1">
    <location>
        <begin position="54"/>
        <end position="73"/>
    </location>
</feature>
<evidence type="ECO:0000313" key="2">
    <source>
        <dbReference type="EMBL" id="NDY42564.1"/>
    </source>
</evidence>
<feature type="transmembrane region" description="Helical" evidence="1">
    <location>
        <begin position="300"/>
        <end position="319"/>
    </location>
</feature>
<dbReference type="InterPro" id="IPR038880">
    <property type="entry name" value="MJ0871-like"/>
</dbReference>
<dbReference type="Proteomes" id="UP000469346">
    <property type="component" value="Unassembled WGS sequence"/>
</dbReference>
<reference evidence="2 3" key="1">
    <citation type="submission" date="2020-02" db="EMBL/GenBank/DDBJ databases">
        <title>Comparative genomics of sulfur disproportionating microorganisms.</title>
        <authorList>
            <person name="Ward L.M."/>
            <person name="Bertran E."/>
            <person name="Johnston D.T."/>
        </authorList>
    </citation>
    <scope>NUCLEOTIDE SEQUENCE [LARGE SCALE GENOMIC DNA]</scope>
    <source>
        <strain evidence="2 3">DSM 100025</strain>
    </source>
</reference>
<keyword evidence="3" id="KW-1185">Reference proteome</keyword>
<feature type="transmembrane region" description="Helical" evidence="1">
    <location>
        <begin position="331"/>
        <end position="356"/>
    </location>
</feature>
<dbReference type="RefSeq" id="WP_163298702.1">
    <property type="nucleotide sequence ID" value="NZ_JAAGRR010000066.1"/>
</dbReference>
<protein>
    <submittedName>
        <fullName evidence="2">Nucleoside recognition domain-containing protein</fullName>
    </submittedName>
</protein>
<keyword evidence="1" id="KW-1133">Transmembrane helix</keyword>
<dbReference type="PANTHER" id="PTHR38139:SF1">
    <property type="entry name" value="NUCLEOSIDE TRANSPORTER_FEOB GTPASE GATE DOMAIN-CONTAINING PROTEIN"/>
    <property type="match status" value="1"/>
</dbReference>
<name>A0A6N9TS29_DISTH</name>